<comment type="caution">
    <text evidence="1">The sequence shown here is derived from an EMBL/GenBank/DDBJ whole genome shotgun (WGS) entry which is preliminary data.</text>
</comment>
<protein>
    <submittedName>
        <fullName evidence="1">Uncharacterized protein</fullName>
    </submittedName>
</protein>
<proteinExistence type="predicted"/>
<reference evidence="1 2" key="1">
    <citation type="submission" date="2019-05" db="EMBL/GenBank/DDBJ databases">
        <title>Another draft genome of Portunus trituberculatus and its Hox gene families provides insights of decapod evolution.</title>
        <authorList>
            <person name="Jeong J.-H."/>
            <person name="Song I."/>
            <person name="Kim S."/>
            <person name="Choi T."/>
            <person name="Kim D."/>
            <person name="Ryu S."/>
            <person name="Kim W."/>
        </authorList>
    </citation>
    <scope>NUCLEOTIDE SEQUENCE [LARGE SCALE GENOMIC DNA]</scope>
    <source>
        <tissue evidence="1">Muscle</tissue>
    </source>
</reference>
<organism evidence="1 2">
    <name type="scientific">Portunus trituberculatus</name>
    <name type="common">Swimming crab</name>
    <name type="synonym">Neptunus trituberculatus</name>
    <dbReference type="NCBI Taxonomy" id="210409"/>
    <lineage>
        <taxon>Eukaryota</taxon>
        <taxon>Metazoa</taxon>
        <taxon>Ecdysozoa</taxon>
        <taxon>Arthropoda</taxon>
        <taxon>Crustacea</taxon>
        <taxon>Multicrustacea</taxon>
        <taxon>Malacostraca</taxon>
        <taxon>Eumalacostraca</taxon>
        <taxon>Eucarida</taxon>
        <taxon>Decapoda</taxon>
        <taxon>Pleocyemata</taxon>
        <taxon>Brachyura</taxon>
        <taxon>Eubrachyura</taxon>
        <taxon>Portunoidea</taxon>
        <taxon>Portunidae</taxon>
        <taxon>Portuninae</taxon>
        <taxon>Portunus</taxon>
    </lineage>
</organism>
<name>A0A5B7JWM8_PORTR</name>
<sequence>MVLVVVAGLAVVVVLRPGMFFAALVVVLDGATVVMVVVPGAVVVAEANISCNGVSRCRWWSLQRSLHLANGKVHRFMTTIKYGQ</sequence>
<dbReference type="Proteomes" id="UP000324222">
    <property type="component" value="Unassembled WGS sequence"/>
</dbReference>
<evidence type="ECO:0000313" key="1">
    <source>
        <dbReference type="EMBL" id="MPC98965.1"/>
    </source>
</evidence>
<evidence type="ECO:0000313" key="2">
    <source>
        <dbReference type="Proteomes" id="UP000324222"/>
    </source>
</evidence>
<dbReference type="AlphaFoldDB" id="A0A5B7JWM8"/>
<gene>
    <name evidence="1" type="ORF">E2C01_094357</name>
</gene>
<accession>A0A5B7JWM8</accession>
<dbReference type="EMBL" id="VSRR010116407">
    <property type="protein sequence ID" value="MPC98965.1"/>
    <property type="molecule type" value="Genomic_DNA"/>
</dbReference>
<keyword evidence="2" id="KW-1185">Reference proteome</keyword>